<keyword evidence="3" id="KW-1185">Reference proteome</keyword>
<organism evidence="2 3">
    <name type="scientific">Vibrio stylophorae</name>
    <dbReference type="NCBI Taxonomy" id="659351"/>
    <lineage>
        <taxon>Bacteria</taxon>
        <taxon>Pseudomonadati</taxon>
        <taxon>Pseudomonadota</taxon>
        <taxon>Gammaproteobacteria</taxon>
        <taxon>Vibrionales</taxon>
        <taxon>Vibrionaceae</taxon>
        <taxon>Vibrio</taxon>
    </lineage>
</organism>
<evidence type="ECO:0000313" key="3">
    <source>
        <dbReference type="Proteomes" id="UP000838672"/>
    </source>
</evidence>
<dbReference type="Pfam" id="PF01755">
    <property type="entry name" value="Glyco_transf_25"/>
    <property type="match status" value="1"/>
</dbReference>
<dbReference type="EMBL" id="CAKLDI010000001">
    <property type="protein sequence ID" value="CAH0534670.1"/>
    <property type="molecule type" value="Genomic_DNA"/>
</dbReference>
<gene>
    <name evidence="2" type="ORF">VST7929_02620</name>
</gene>
<evidence type="ECO:0000313" key="2">
    <source>
        <dbReference type="EMBL" id="CAH0534670.1"/>
    </source>
</evidence>
<dbReference type="InterPro" id="IPR002654">
    <property type="entry name" value="Glyco_trans_25"/>
</dbReference>
<dbReference type="Proteomes" id="UP000838672">
    <property type="component" value="Unassembled WGS sequence"/>
</dbReference>
<dbReference type="RefSeq" id="WP_290368699.1">
    <property type="nucleotide sequence ID" value="NZ_CAKLDI010000001.1"/>
</dbReference>
<comment type="caution">
    <text evidence="2">The sequence shown here is derived from an EMBL/GenBank/DDBJ whole genome shotgun (WGS) entry which is preliminary data.</text>
</comment>
<name>A0ABN8DXW1_9VIBR</name>
<protein>
    <recommendedName>
        <fullName evidence="1">Glycosyl transferase family 25 domain-containing protein</fullName>
    </recommendedName>
</protein>
<evidence type="ECO:0000259" key="1">
    <source>
        <dbReference type="Pfam" id="PF01755"/>
    </source>
</evidence>
<accession>A0ABN8DXW1</accession>
<proteinExistence type="predicted"/>
<dbReference type="CDD" id="cd06532">
    <property type="entry name" value="Glyco_transf_25"/>
    <property type="match status" value="1"/>
</dbReference>
<sequence length="234" mass="27444">MKVIILNLPRSIERRERMIKLINNRINVEFFPAIDAAESDFLYKERSQPEITKKRFGYVLLDSEIACFSTHITAWEKCAQLNKPIIVLEDNCEIDDVFFDSFSRIIKLASEYDYIKLAATRPRKFKIIKEIFDGYYIGKYNSRCCGTIGYIITPRAAKKFIDASKHIVEPVDDFMEKTYKHGIHTYCIKPNLLHRAAVPSTIGTMRKNKSSISFIDKICIEIFRLYEQYKSRRQ</sequence>
<reference evidence="2" key="1">
    <citation type="submission" date="2021-11" db="EMBL/GenBank/DDBJ databases">
        <authorList>
            <person name="Rodrigo-Torres L."/>
            <person name="Arahal R. D."/>
            <person name="Lucena T."/>
        </authorList>
    </citation>
    <scope>NUCLEOTIDE SEQUENCE</scope>
    <source>
        <strain evidence="2">CECT 7929</strain>
    </source>
</reference>
<feature type="domain" description="Glycosyl transferase family 25" evidence="1">
    <location>
        <begin position="2"/>
        <end position="175"/>
    </location>
</feature>